<evidence type="ECO:0000313" key="9">
    <source>
        <dbReference type="Proteomes" id="UP001556367"/>
    </source>
</evidence>
<dbReference type="Gene3D" id="1.10.630.10">
    <property type="entry name" value="Cytochrome P450"/>
    <property type="match status" value="1"/>
</dbReference>
<keyword evidence="4" id="KW-0479">Metal-binding</keyword>
<evidence type="ECO:0000256" key="1">
    <source>
        <dbReference type="ARBA" id="ARBA00001971"/>
    </source>
</evidence>
<keyword evidence="3" id="KW-0349">Heme</keyword>
<reference evidence="9" key="1">
    <citation type="submission" date="2024-06" db="EMBL/GenBank/DDBJ databases">
        <title>Multi-omics analyses provide insights into the biosynthesis of the anticancer antibiotic pleurotin in Hohenbuehelia grisea.</title>
        <authorList>
            <person name="Weaver J.A."/>
            <person name="Alberti F."/>
        </authorList>
    </citation>
    <scope>NUCLEOTIDE SEQUENCE [LARGE SCALE GENOMIC DNA]</scope>
    <source>
        <strain evidence="9">T-177</strain>
    </source>
</reference>
<organism evidence="8 9">
    <name type="scientific">Hohenbuehelia grisea</name>
    <dbReference type="NCBI Taxonomy" id="104357"/>
    <lineage>
        <taxon>Eukaryota</taxon>
        <taxon>Fungi</taxon>
        <taxon>Dikarya</taxon>
        <taxon>Basidiomycota</taxon>
        <taxon>Agaricomycotina</taxon>
        <taxon>Agaricomycetes</taxon>
        <taxon>Agaricomycetidae</taxon>
        <taxon>Agaricales</taxon>
        <taxon>Pleurotineae</taxon>
        <taxon>Pleurotaceae</taxon>
        <taxon>Hohenbuehelia</taxon>
    </lineage>
</organism>
<protein>
    <recommendedName>
        <fullName evidence="10">Cytochrome P450</fullName>
    </recommendedName>
</protein>
<dbReference type="PANTHER" id="PTHR46300">
    <property type="entry name" value="P450, PUTATIVE (EUROFUNG)-RELATED-RELATED"/>
    <property type="match status" value="1"/>
</dbReference>
<dbReference type="InterPro" id="IPR050364">
    <property type="entry name" value="Cytochrome_P450_fung"/>
</dbReference>
<proteinExistence type="inferred from homology"/>
<evidence type="ECO:0000256" key="2">
    <source>
        <dbReference type="ARBA" id="ARBA00010617"/>
    </source>
</evidence>
<evidence type="ECO:0008006" key="10">
    <source>
        <dbReference type="Google" id="ProtNLM"/>
    </source>
</evidence>
<dbReference type="InterPro" id="IPR001128">
    <property type="entry name" value="Cyt_P450"/>
</dbReference>
<evidence type="ECO:0000256" key="4">
    <source>
        <dbReference type="ARBA" id="ARBA00022723"/>
    </source>
</evidence>
<dbReference type="EMBL" id="JASNQZ010000007">
    <property type="protein sequence ID" value="KAL0954548.1"/>
    <property type="molecule type" value="Genomic_DNA"/>
</dbReference>
<name>A0ABR3JGQ6_9AGAR</name>
<comment type="similarity">
    <text evidence="2">Belongs to the cytochrome P450 family.</text>
</comment>
<evidence type="ECO:0000256" key="3">
    <source>
        <dbReference type="ARBA" id="ARBA00022617"/>
    </source>
</evidence>
<comment type="cofactor">
    <cofactor evidence="1">
        <name>heme</name>
        <dbReference type="ChEBI" id="CHEBI:30413"/>
    </cofactor>
</comment>
<comment type="caution">
    <text evidence="8">The sequence shown here is derived from an EMBL/GenBank/DDBJ whole genome shotgun (WGS) entry which is preliminary data.</text>
</comment>
<gene>
    <name evidence="8" type="ORF">HGRIS_003514</name>
</gene>
<keyword evidence="5" id="KW-0560">Oxidoreductase</keyword>
<evidence type="ECO:0000256" key="6">
    <source>
        <dbReference type="ARBA" id="ARBA00023004"/>
    </source>
</evidence>
<evidence type="ECO:0000256" key="7">
    <source>
        <dbReference type="ARBA" id="ARBA00023033"/>
    </source>
</evidence>
<dbReference type="InterPro" id="IPR036396">
    <property type="entry name" value="Cyt_P450_sf"/>
</dbReference>
<dbReference type="PANTHER" id="PTHR46300:SF5">
    <property type="entry name" value="CYTOCHROME P450"/>
    <property type="match status" value="1"/>
</dbReference>
<keyword evidence="7" id="KW-0503">Monooxygenase</keyword>
<sequence length="242" mass="27053">MSIIVWTIISGLFVFVWYKSRTSDRGRLPLPPGPPADPVIGHLRVIPPNDFGSVFHEWGKAYGDVVYINALGTSLLVLDSVGAAIDLLEKKSSIYSDRPIIPTLTLLGYTPNLSLLPYGKQFQVHRKILHSNFTRSASLQWQGLQTSSAQKLAKALIANGQDYDRLFSWYTTAITTRIAYGFDIQSEEDEYVKLSELNSFVLNAPESLGVSPVDVFPIWLPRFLCLNDNLVTYRTSPSMLGR</sequence>
<dbReference type="Proteomes" id="UP001556367">
    <property type="component" value="Unassembled WGS sequence"/>
</dbReference>
<evidence type="ECO:0000256" key="5">
    <source>
        <dbReference type="ARBA" id="ARBA00023002"/>
    </source>
</evidence>
<keyword evidence="6" id="KW-0408">Iron</keyword>
<dbReference type="SUPFAM" id="SSF48264">
    <property type="entry name" value="Cytochrome P450"/>
    <property type="match status" value="1"/>
</dbReference>
<evidence type="ECO:0000313" key="8">
    <source>
        <dbReference type="EMBL" id="KAL0954548.1"/>
    </source>
</evidence>
<dbReference type="Pfam" id="PF00067">
    <property type="entry name" value="p450"/>
    <property type="match status" value="1"/>
</dbReference>
<keyword evidence="9" id="KW-1185">Reference proteome</keyword>
<accession>A0ABR3JGQ6</accession>